<sequence length="644" mass="72118">MCGIAGLLTRKSIDNAVGHVENMLGVLAHRGPDDSGVWVDAQHGVVLGHRRLAILDLSPAGHQPMASRGERYHVVYNGEIYNFEMLRKALDSAGKTPTWRGHSDTEVLLAAFEAWGIDATLRQLVGMFAVAVWDRAERELVLARDRVGEKPLYYGFVGGSFVFASEQKAIRAVFGKVLEIDRDALSEFMRFGYVPAPQSIYRGISKLPPGHRLRLRGPDLQQIELQAYWEVSGVSQGALRSQLTHCDDEQLIDRVDQALREAVQLQMVSDVPLGAFLSGGVDSSTIVALMQAQSSQPVRTFTIGFNEDGFNEAPYAKAVAKYLGTDHTEMYVSADIAAGIIPELPHIYDEPFADSSQIPTTLVSRLTRQHVTVSLSGDGGDELFAGYPRYQITESLWRRVSRQPKALRQSVSAMLSCLPARDWDRMLKVLPASLRSRVNGRRIHRAAQLMTSSTLAEMYVRLMSQWQPEDGIVLGAGSQGIFASNWRNDDDLIQAMRRWDVSQHLPDDLLVKVDRATMSVSLEARAPMLDHRVVDLAFALPRRVLVRDGVGKWVLRRVLDRYVPRELIDRPKAGFSVPLAQWLRGPLRAWAESLLDPAVLNMQGFLDAKKVTEMWRQHVNGLYDRSLFLWNVLMFQAWLAAQDN</sequence>
<proteinExistence type="inferred from homology"/>
<evidence type="ECO:0000313" key="12">
    <source>
        <dbReference type="EMBL" id="MRS98703.1"/>
    </source>
</evidence>
<evidence type="ECO:0000256" key="10">
    <source>
        <dbReference type="PIRSR" id="PIRSR001589-3"/>
    </source>
</evidence>
<feature type="binding site" evidence="9">
    <location>
        <position position="303"/>
    </location>
    <ligand>
        <name>ATP</name>
        <dbReference type="ChEBI" id="CHEBI:30616"/>
    </ligand>
</feature>
<evidence type="ECO:0000259" key="11">
    <source>
        <dbReference type="PROSITE" id="PS51278"/>
    </source>
</evidence>
<evidence type="ECO:0000256" key="4">
    <source>
        <dbReference type="ARBA" id="ARBA00022741"/>
    </source>
</evidence>
<dbReference type="PANTHER" id="PTHR43284:SF1">
    <property type="entry name" value="ASPARAGINE SYNTHETASE"/>
    <property type="match status" value="1"/>
</dbReference>
<dbReference type="PANTHER" id="PTHR43284">
    <property type="entry name" value="ASPARAGINE SYNTHETASE (GLUTAMINE-HYDROLYZING)"/>
    <property type="match status" value="1"/>
</dbReference>
<dbReference type="Gene3D" id="3.60.20.10">
    <property type="entry name" value="Glutamine Phosphoribosylpyrophosphate, subunit 1, domain 1"/>
    <property type="match status" value="1"/>
</dbReference>
<keyword evidence="8" id="KW-0061">Asparagine biosynthesis</keyword>
<dbReference type="InterPro" id="IPR033738">
    <property type="entry name" value="AsnB_N"/>
</dbReference>
<keyword evidence="8" id="KW-0028">Amino-acid biosynthesis</keyword>
<dbReference type="SUPFAM" id="SSF52402">
    <property type="entry name" value="Adenine nucleotide alpha hydrolases-like"/>
    <property type="match status" value="1"/>
</dbReference>
<evidence type="ECO:0000313" key="13">
    <source>
        <dbReference type="Proteomes" id="UP000441032"/>
    </source>
</evidence>
<dbReference type="InterPro" id="IPR006426">
    <property type="entry name" value="Asn_synth_AEB"/>
</dbReference>
<evidence type="ECO:0000256" key="2">
    <source>
        <dbReference type="ARBA" id="ARBA00005752"/>
    </source>
</evidence>
<evidence type="ECO:0000256" key="3">
    <source>
        <dbReference type="ARBA" id="ARBA00012737"/>
    </source>
</evidence>
<dbReference type="NCBIfam" id="TIGR01536">
    <property type="entry name" value="asn_synth_AEB"/>
    <property type="match status" value="1"/>
</dbReference>
<keyword evidence="12" id="KW-0436">Ligase</keyword>
<comment type="similarity">
    <text evidence="2">Belongs to the asparagine synthetase family.</text>
</comment>
<dbReference type="Pfam" id="PF13522">
    <property type="entry name" value="GATase_6"/>
    <property type="match status" value="1"/>
</dbReference>
<evidence type="ECO:0000256" key="8">
    <source>
        <dbReference type="PIRSR" id="PIRSR001589-1"/>
    </source>
</evidence>
<dbReference type="InterPro" id="IPR051786">
    <property type="entry name" value="ASN_synthetase/amidase"/>
</dbReference>
<dbReference type="Gene3D" id="3.40.50.620">
    <property type="entry name" value="HUPs"/>
    <property type="match status" value="2"/>
</dbReference>
<dbReference type="InterPro" id="IPR029055">
    <property type="entry name" value="Ntn_hydrolases_N"/>
</dbReference>
<feature type="binding site" evidence="9">
    <location>
        <begin position="376"/>
        <end position="377"/>
    </location>
    <ligand>
        <name>ATP</name>
        <dbReference type="ChEBI" id="CHEBI:30616"/>
    </ligand>
</feature>
<comment type="caution">
    <text evidence="12">The sequence shown here is derived from an EMBL/GenBank/DDBJ whole genome shotgun (WGS) entry which is preliminary data.</text>
</comment>
<feature type="site" description="Important for beta-aspartyl-AMP intermediate formation" evidence="10">
    <location>
        <position position="378"/>
    </location>
</feature>
<keyword evidence="5 9" id="KW-0067">ATP-binding</keyword>
<accession>A0A7X2L9A7</accession>
<evidence type="ECO:0000256" key="6">
    <source>
        <dbReference type="ARBA" id="ARBA00022962"/>
    </source>
</evidence>
<dbReference type="RefSeq" id="WP_154206473.1">
    <property type="nucleotide sequence ID" value="NZ_WJYN01000002.1"/>
</dbReference>
<dbReference type="CDD" id="cd00712">
    <property type="entry name" value="AsnB"/>
    <property type="match status" value="1"/>
</dbReference>
<dbReference type="SUPFAM" id="SSF56235">
    <property type="entry name" value="N-terminal nucleophile aminohydrolases (Ntn hydrolases)"/>
    <property type="match status" value="1"/>
</dbReference>
<evidence type="ECO:0000256" key="7">
    <source>
        <dbReference type="ARBA" id="ARBA00048741"/>
    </source>
</evidence>
<dbReference type="GO" id="GO:0006529">
    <property type="term" value="P:asparagine biosynthetic process"/>
    <property type="evidence" value="ECO:0007669"/>
    <property type="project" value="UniProtKB-KW"/>
</dbReference>
<feature type="domain" description="Glutamine amidotransferase type-2" evidence="11">
    <location>
        <begin position="2"/>
        <end position="218"/>
    </location>
</feature>
<dbReference type="Pfam" id="PF00733">
    <property type="entry name" value="Asn_synthase"/>
    <property type="match status" value="1"/>
</dbReference>
<dbReference type="InterPro" id="IPR001962">
    <property type="entry name" value="Asn_synthase"/>
</dbReference>
<dbReference type="EC" id="6.3.5.4" evidence="3"/>
<feature type="binding site" evidence="9">
    <location>
        <position position="104"/>
    </location>
    <ligand>
        <name>L-glutamine</name>
        <dbReference type="ChEBI" id="CHEBI:58359"/>
    </ligand>
</feature>
<dbReference type="GO" id="GO:0005524">
    <property type="term" value="F:ATP binding"/>
    <property type="evidence" value="ECO:0007669"/>
    <property type="project" value="UniProtKB-KW"/>
</dbReference>
<dbReference type="CDD" id="cd01991">
    <property type="entry name" value="Asn_synthase_B_C"/>
    <property type="match status" value="1"/>
</dbReference>
<dbReference type="PROSITE" id="PS51278">
    <property type="entry name" value="GATASE_TYPE_2"/>
    <property type="match status" value="1"/>
</dbReference>
<dbReference type="GO" id="GO:0005829">
    <property type="term" value="C:cytosol"/>
    <property type="evidence" value="ECO:0007669"/>
    <property type="project" value="TreeGrafter"/>
</dbReference>
<protein>
    <recommendedName>
        <fullName evidence="3">asparagine synthase (glutamine-hydrolyzing)</fullName>
        <ecNumber evidence="3">6.3.5.4</ecNumber>
    </recommendedName>
</protein>
<organism evidence="12 13">
    <name type="scientific">Ralstonia pickettii</name>
    <name type="common">Burkholderia pickettii</name>
    <dbReference type="NCBI Taxonomy" id="329"/>
    <lineage>
        <taxon>Bacteria</taxon>
        <taxon>Pseudomonadati</taxon>
        <taxon>Pseudomonadota</taxon>
        <taxon>Betaproteobacteria</taxon>
        <taxon>Burkholderiales</taxon>
        <taxon>Burkholderiaceae</taxon>
        <taxon>Ralstonia</taxon>
    </lineage>
</organism>
<reference evidence="12 13" key="1">
    <citation type="submission" date="2019-11" db="EMBL/GenBank/DDBJ databases">
        <title>Phenotypic characterization of an OXA-22 and OXA-60 co-producing Ralstonia pickettii clinical strain.</title>
        <authorList>
            <person name="He F."/>
        </authorList>
    </citation>
    <scope>NUCLEOTIDE SEQUENCE [LARGE SCALE GENOMIC DNA]</scope>
    <source>
        <strain evidence="12 13">PSLESD1</strain>
    </source>
</reference>
<comment type="pathway">
    <text evidence="1">Amino-acid biosynthesis; L-asparagine biosynthesis; L-asparagine from L-aspartate (L-Gln route): step 1/1.</text>
</comment>
<dbReference type="Proteomes" id="UP000441032">
    <property type="component" value="Unassembled WGS sequence"/>
</dbReference>
<gene>
    <name evidence="12" type="primary">asnB</name>
    <name evidence="12" type="ORF">GJQ57_08515</name>
</gene>
<dbReference type="GO" id="GO:0004066">
    <property type="term" value="F:asparagine synthase (glutamine-hydrolyzing) activity"/>
    <property type="evidence" value="ECO:0007669"/>
    <property type="project" value="UniProtKB-EC"/>
</dbReference>
<evidence type="ECO:0000256" key="5">
    <source>
        <dbReference type="ARBA" id="ARBA00022840"/>
    </source>
</evidence>
<evidence type="ECO:0000256" key="9">
    <source>
        <dbReference type="PIRSR" id="PIRSR001589-2"/>
    </source>
</evidence>
<dbReference type="EMBL" id="WJYN01000002">
    <property type="protein sequence ID" value="MRS98703.1"/>
    <property type="molecule type" value="Genomic_DNA"/>
</dbReference>
<keyword evidence="4 9" id="KW-0547">Nucleotide-binding</keyword>
<dbReference type="InterPro" id="IPR017932">
    <property type="entry name" value="GATase_2_dom"/>
</dbReference>
<keyword evidence="6 8" id="KW-0315">Glutamine amidotransferase</keyword>
<evidence type="ECO:0000256" key="1">
    <source>
        <dbReference type="ARBA" id="ARBA00005187"/>
    </source>
</evidence>
<dbReference type="PIRSF" id="PIRSF001589">
    <property type="entry name" value="Asn_synthetase_glu-h"/>
    <property type="match status" value="1"/>
</dbReference>
<name>A0A7X2L9A7_RALPI</name>
<feature type="active site" description="For GATase activity" evidence="8">
    <location>
        <position position="2"/>
    </location>
</feature>
<dbReference type="AlphaFoldDB" id="A0A7X2L9A7"/>
<comment type="catalytic activity">
    <reaction evidence="7">
        <text>L-aspartate + L-glutamine + ATP + H2O = L-asparagine + L-glutamate + AMP + diphosphate + H(+)</text>
        <dbReference type="Rhea" id="RHEA:12228"/>
        <dbReference type="ChEBI" id="CHEBI:15377"/>
        <dbReference type="ChEBI" id="CHEBI:15378"/>
        <dbReference type="ChEBI" id="CHEBI:29985"/>
        <dbReference type="ChEBI" id="CHEBI:29991"/>
        <dbReference type="ChEBI" id="CHEBI:30616"/>
        <dbReference type="ChEBI" id="CHEBI:33019"/>
        <dbReference type="ChEBI" id="CHEBI:58048"/>
        <dbReference type="ChEBI" id="CHEBI:58359"/>
        <dbReference type="ChEBI" id="CHEBI:456215"/>
        <dbReference type="EC" id="6.3.5.4"/>
    </reaction>
</comment>
<dbReference type="InterPro" id="IPR014729">
    <property type="entry name" value="Rossmann-like_a/b/a_fold"/>
</dbReference>